<evidence type="ECO:0000313" key="11">
    <source>
        <dbReference type="Proteomes" id="UP000248132"/>
    </source>
</evidence>
<gene>
    <name evidence="10" type="ORF">LY28_01748</name>
</gene>
<keyword evidence="5 7" id="KW-0472">Membrane</keyword>
<keyword evidence="2" id="KW-1003">Cell membrane</keyword>
<feature type="transmembrane region" description="Helical" evidence="7">
    <location>
        <begin position="754"/>
        <end position="778"/>
    </location>
</feature>
<comment type="caution">
    <text evidence="10">The sequence shown here is derived from an EMBL/GenBank/DDBJ whole genome shotgun (WGS) entry which is preliminary data.</text>
</comment>
<evidence type="ECO:0000256" key="6">
    <source>
        <dbReference type="ARBA" id="ARBA00038076"/>
    </source>
</evidence>
<feature type="transmembrane region" description="Helical" evidence="7">
    <location>
        <begin position="477"/>
        <end position="497"/>
    </location>
</feature>
<feature type="domain" description="ABC3 transporter permease C-terminal" evidence="8">
    <location>
        <begin position="711"/>
        <end position="828"/>
    </location>
</feature>
<feature type="domain" description="MacB-like periplasmic core" evidence="9">
    <location>
        <begin position="83"/>
        <end position="224"/>
    </location>
</feature>
<dbReference type="GO" id="GO:0005886">
    <property type="term" value="C:plasma membrane"/>
    <property type="evidence" value="ECO:0007669"/>
    <property type="project" value="UniProtKB-SubCell"/>
</dbReference>
<dbReference type="Pfam" id="PF02687">
    <property type="entry name" value="FtsX"/>
    <property type="match status" value="2"/>
</dbReference>
<dbReference type="OrthoDB" id="1711021at2"/>
<evidence type="ECO:0000256" key="7">
    <source>
        <dbReference type="SAM" id="Phobius"/>
    </source>
</evidence>
<keyword evidence="4 7" id="KW-1133">Transmembrane helix</keyword>
<dbReference type="Pfam" id="PF12704">
    <property type="entry name" value="MacB_PCD"/>
    <property type="match status" value="1"/>
</dbReference>
<feature type="transmembrane region" description="Helical" evidence="7">
    <location>
        <begin position="798"/>
        <end position="825"/>
    </location>
</feature>
<feature type="transmembrane region" description="Helical" evidence="7">
    <location>
        <begin position="350"/>
        <end position="371"/>
    </location>
</feature>
<evidence type="ECO:0000259" key="8">
    <source>
        <dbReference type="Pfam" id="PF02687"/>
    </source>
</evidence>
<accession>A0A318XMW0</accession>
<dbReference type="InterPro" id="IPR003838">
    <property type="entry name" value="ABC3_permease_C"/>
</dbReference>
<keyword evidence="3 7" id="KW-0812">Transmembrane</keyword>
<feature type="transmembrane region" description="Helical" evidence="7">
    <location>
        <begin position="392"/>
        <end position="412"/>
    </location>
</feature>
<evidence type="ECO:0000259" key="9">
    <source>
        <dbReference type="Pfam" id="PF12704"/>
    </source>
</evidence>
<sequence length="836" mass="93707">MRLILKYLINNLRLKKFRTGLIVVFLILCSFLIIINLGVNDYYEKAYAENIAYEKGKVDLIITPSDSDKLFKEGGVKLSQSQVDNYLEVFTGLGKVQSDEDDIKVNLVGCDLYTLFQNGMIHGIEVDEDVKGYIVISENTRDLLNKAVGDVLSVSVMGKPRKLKITDIAKKSGVFSSDSSNIITVVMDLSKVQKYYGLNNKVSSVYVSLKENADIDETVAAIKRDNTKGGKTTVSINESYDIDSYNQKKSATSLALMAAMIIMLFISIYLISFISKIIYMERMQVMGTFQSVGATPFKTALIFISENVCYGVLGWIGGMLMSIFACPYVFEMLNTFQTNSEIDSTINPAYYVVALVCSVVIMLLCSLGSVFRMNRKTVKELLFTNSKEENGLGLKGIIVGIVFAVAAAALYICNQNYNLLLGTGCFILTVVSSIILCKLITSLLTKLYDVSLGRIFGGAYRFGVDNIRRDKMLGSSVTLITIVVSMLLCIIMVIFGVRSSMKTMIDCNDFDISCTNLTSELRDYKDIEDIDGVEETYFDYLSFTDAYIDENKTASVSIISVDDEEKFYHFRSQSIKYPREKAQILSEGRYALIDSFWADKNSVKIGDTIKFNDKESGKVIDQEYEVIDFINSSGFVTTRDAIMIGQKYFDLDLDVEPYQYLIKISRGYDADTVARDVSNELIKTSTVVKTISEVVEDSMSGVNSLILILYIIIGISVLLIIFGVINNITVSFLSRKRELAVLYSTAMSRRQLITMFYGEIITMYVVIIFYAGALSFLYQYIMPKILWSAGLAFNMQYPVFAIIITSIALFIVLNILVLIPVVNLFKMNTVEVLKYE</sequence>
<dbReference type="InterPro" id="IPR025857">
    <property type="entry name" value="MacB_PCD"/>
</dbReference>
<evidence type="ECO:0000256" key="5">
    <source>
        <dbReference type="ARBA" id="ARBA00023136"/>
    </source>
</evidence>
<reference evidence="10 11" key="1">
    <citation type="submission" date="2018-06" db="EMBL/GenBank/DDBJ databases">
        <title>Genomic Encyclopedia of Type Strains, Phase I: the one thousand microbial genomes (KMG-I) project.</title>
        <authorList>
            <person name="Kyrpides N."/>
        </authorList>
    </citation>
    <scope>NUCLEOTIDE SEQUENCE [LARGE SCALE GENOMIC DNA]</scope>
    <source>
        <strain evidence="10 11">DSM 19573</strain>
    </source>
</reference>
<dbReference type="RefSeq" id="WP_110461784.1">
    <property type="nucleotide sequence ID" value="NZ_QKMR01000008.1"/>
</dbReference>
<protein>
    <submittedName>
        <fullName evidence="10">ABC-type lipoprotein release transport system permease subunit</fullName>
    </submittedName>
</protein>
<feature type="transmembrane region" description="Helical" evidence="7">
    <location>
        <begin position="707"/>
        <end position="733"/>
    </location>
</feature>
<dbReference type="EMBL" id="QKMR01000008">
    <property type="protein sequence ID" value="PYG88038.1"/>
    <property type="molecule type" value="Genomic_DNA"/>
</dbReference>
<dbReference type="AlphaFoldDB" id="A0A318XMW0"/>
<comment type="similarity">
    <text evidence="6">Belongs to the ABC-4 integral membrane protein family.</text>
</comment>
<evidence type="ECO:0000256" key="3">
    <source>
        <dbReference type="ARBA" id="ARBA00022692"/>
    </source>
</evidence>
<dbReference type="PANTHER" id="PTHR30572:SF4">
    <property type="entry name" value="ABC TRANSPORTER PERMEASE YTRF"/>
    <property type="match status" value="1"/>
</dbReference>
<proteinExistence type="inferred from homology"/>
<feature type="transmembrane region" description="Helical" evidence="7">
    <location>
        <begin position="254"/>
        <end position="274"/>
    </location>
</feature>
<comment type="subcellular location">
    <subcellularLocation>
        <location evidence="1">Cell membrane</location>
        <topology evidence="1">Multi-pass membrane protein</topology>
    </subcellularLocation>
</comment>
<feature type="transmembrane region" description="Helical" evidence="7">
    <location>
        <begin position="21"/>
        <end position="39"/>
    </location>
</feature>
<evidence type="ECO:0000256" key="2">
    <source>
        <dbReference type="ARBA" id="ARBA00022475"/>
    </source>
</evidence>
<evidence type="ECO:0000256" key="4">
    <source>
        <dbReference type="ARBA" id="ARBA00022989"/>
    </source>
</evidence>
<dbReference type="PANTHER" id="PTHR30572">
    <property type="entry name" value="MEMBRANE COMPONENT OF TRANSPORTER-RELATED"/>
    <property type="match status" value="1"/>
</dbReference>
<keyword evidence="10" id="KW-0449">Lipoprotein</keyword>
<organism evidence="10 11">
    <name type="scientific">Ruminiclostridium sufflavum DSM 19573</name>
    <dbReference type="NCBI Taxonomy" id="1121337"/>
    <lineage>
        <taxon>Bacteria</taxon>
        <taxon>Bacillati</taxon>
        <taxon>Bacillota</taxon>
        <taxon>Clostridia</taxon>
        <taxon>Eubacteriales</taxon>
        <taxon>Oscillospiraceae</taxon>
        <taxon>Ruminiclostridium</taxon>
    </lineage>
</organism>
<feature type="domain" description="ABC3 transporter permease C-terminal" evidence="8">
    <location>
        <begin position="258"/>
        <end position="376"/>
    </location>
</feature>
<name>A0A318XMW0_9FIRM</name>
<keyword evidence="11" id="KW-1185">Reference proteome</keyword>
<dbReference type="GO" id="GO:0022857">
    <property type="term" value="F:transmembrane transporter activity"/>
    <property type="evidence" value="ECO:0007669"/>
    <property type="project" value="TreeGrafter"/>
</dbReference>
<evidence type="ECO:0000313" key="10">
    <source>
        <dbReference type="EMBL" id="PYG88038.1"/>
    </source>
</evidence>
<dbReference type="InterPro" id="IPR050250">
    <property type="entry name" value="Macrolide_Exporter_MacB"/>
</dbReference>
<feature type="transmembrane region" description="Helical" evidence="7">
    <location>
        <begin position="308"/>
        <end position="330"/>
    </location>
</feature>
<dbReference type="Proteomes" id="UP000248132">
    <property type="component" value="Unassembled WGS sequence"/>
</dbReference>
<feature type="transmembrane region" description="Helical" evidence="7">
    <location>
        <begin position="418"/>
        <end position="437"/>
    </location>
</feature>
<evidence type="ECO:0000256" key="1">
    <source>
        <dbReference type="ARBA" id="ARBA00004651"/>
    </source>
</evidence>